<organism evidence="1">
    <name type="scientific">Podoviridae sp. ct2iq11</name>
    <dbReference type="NCBI Taxonomy" id="2827720"/>
    <lineage>
        <taxon>Viruses</taxon>
        <taxon>Duplodnaviria</taxon>
        <taxon>Heunggongvirae</taxon>
        <taxon>Uroviricota</taxon>
        <taxon>Caudoviricetes</taxon>
    </lineage>
</organism>
<name>A0A8S5TPH8_9CAUD</name>
<reference evidence="1" key="1">
    <citation type="journal article" date="2021" name="Proc. Natl. Acad. Sci. U.S.A.">
        <title>A Catalog of Tens of Thousands of Viruses from Human Metagenomes Reveals Hidden Associations with Chronic Diseases.</title>
        <authorList>
            <person name="Tisza M.J."/>
            <person name="Buck C.B."/>
        </authorList>
    </citation>
    <scope>NUCLEOTIDE SEQUENCE</scope>
    <source>
        <strain evidence="1">Ct2iq11</strain>
    </source>
</reference>
<proteinExistence type="predicted"/>
<dbReference type="EMBL" id="BK032872">
    <property type="protein sequence ID" value="DAF65041.1"/>
    <property type="molecule type" value="Genomic_DNA"/>
</dbReference>
<protein>
    <submittedName>
        <fullName evidence="1">Uncharacterized protein</fullName>
    </submittedName>
</protein>
<sequence length="150" mass="16680">MSVKHCPKIAEPRNLGFYECNGVEAVALGAHVVQDTGQAGALIIGSATVGITPQGLYYMEEHDLPRLYNRNAGGRAFNILPDGQKAVVLFKKEGDRRPYYNLTLYYYNTGELEAVDLGYPPEWILKNCLGRVSITATASSTFKTRYTIWE</sequence>
<evidence type="ECO:0000313" key="1">
    <source>
        <dbReference type="EMBL" id="DAF65041.1"/>
    </source>
</evidence>
<accession>A0A8S5TPH8</accession>